<feature type="site" description="Transition state stabilizer" evidence="7">
    <location>
        <position position="34"/>
    </location>
</feature>
<evidence type="ECO:0000256" key="5">
    <source>
        <dbReference type="ARBA" id="ARBA00023229"/>
    </source>
</evidence>
<feature type="binding site" evidence="7">
    <location>
        <position position="42"/>
    </location>
    <ligand>
        <name>a divalent metal cation</name>
        <dbReference type="ChEBI" id="CHEBI:60240"/>
    </ligand>
</feature>
<gene>
    <name evidence="7" type="primary">ispF</name>
    <name evidence="10" type="ORF">GM661_15850</name>
</gene>
<dbReference type="EMBL" id="CP046640">
    <property type="protein sequence ID" value="QTL99324.1"/>
    <property type="molecule type" value="Genomic_DNA"/>
</dbReference>
<comment type="cofactor">
    <cofactor evidence="7">
        <name>a divalent metal cation</name>
        <dbReference type="ChEBI" id="CHEBI:60240"/>
    </cofactor>
    <text evidence="7">Binds 1 divalent metal cation per subunit.</text>
</comment>
<feature type="binding site" evidence="7">
    <location>
        <position position="142"/>
    </location>
    <ligand>
        <name>4-CDP-2-C-methyl-D-erythritol 2-phosphate</name>
        <dbReference type="ChEBI" id="CHEBI:57919"/>
    </ligand>
</feature>
<dbReference type="GO" id="GO:0016114">
    <property type="term" value="P:terpenoid biosynthetic process"/>
    <property type="evidence" value="ECO:0007669"/>
    <property type="project" value="InterPro"/>
</dbReference>
<dbReference type="NCBIfam" id="TIGR00151">
    <property type="entry name" value="ispF"/>
    <property type="match status" value="1"/>
</dbReference>
<comment type="caution">
    <text evidence="7">Lacks conserved residue(s) required for the propagation of feature annotation.</text>
</comment>
<reference evidence="10" key="1">
    <citation type="submission" date="2019-12" db="EMBL/GenBank/DDBJ databases">
        <authorList>
            <person name="zhang j."/>
            <person name="sun C.M."/>
        </authorList>
    </citation>
    <scope>NUCLEOTIDE SEQUENCE</scope>
    <source>
        <strain evidence="10">NS-1</strain>
    </source>
</reference>
<keyword evidence="11" id="KW-1185">Reference proteome</keyword>
<dbReference type="PANTHER" id="PTHR43181:SF1">
    <property type="entry name" value="2-C-METHYL-D-ERYTHRITOL 2,4-CYCLODIPHOSPHATE SYNTHASE, CHLOROPLASTIC"/>
    <property type="match status" value="1"/>
</dbReference>
<dbReference type="HAMAP" id="MF_00107">
    <property type="entry name" value="IspF"/>
    <property type="match status" value="1"/>
</dbReference>
<evidence type="ECO:0000256" key="3">
    <source>
        <dbReference type="ARBA" id="ARBA00012579"/>
    </source>
</evidence>
<dbReference type="GO" id="GO:0008685">
    <property type="term" value="F:2-C-methyl-D-erythritol 2,4-cyclodiphosphate synthase activity"/>
    <property type="evidence" value="ECO:0007669"/>
    <property type="project" value="UniProtKB-UniRule"/>
</dbReference>
<protein>
    <recommendedName>
        <fullName evidence="3 7">2-C-methyl-D-erythritol 2,4-cyclodiphosphate synthase</fullName>
        <shortName evidence="7">MECDP-synthase</shortName>
        <shortName evidence="7">MECPP-synthase</shortName>
        <shortName evidence="7">MECPS</shortName>
        <ecNumber evidence="3 7">4.6.1.12</ecNumber>
    </recommendedName>
</protein>
<dbReference type="Gene3D" id="3.30.1330.50">
    <property type="entry name" value="2-C-methyl-D-erythritol 2,4-cyclodiphosphate synthase"/>
    <property type="match status" value="1"/>
</dbReference>
<keyword evidence="6 7" id="KW-0456">Lyase</keyword>
<comment type="subunit">
    <text evidence="7">Homotrimer.</text>
</comment>
<organism evidence="10 11">
    <name type="scientific">Iocasia fonsfrigidae</name>
    <dbReference type="NCBI Taxonomy" id="2682810"/>
    <lineage>
        <taxon>Bacteria</taxon>
        <taxon>Bacillati</taxon>
        <taxon>Bacillota</taxon>
        <taxon>Clostridia</taxon>
        <taxon>Halanaerobiales</taxon>
        <taxon>Halanaerobiaceae</taxon>
        <taxon>Iocasia</taxon>
    </lineage>
</organism>
<dbReference type="PANTHER" id="PTHR43181">
    <property type="entry name" value="2-C-METHYL-D-ERYTHRITOL 2,4-CYCLODIPHOSPHATE SYNTHASE, CHLOROPLASTIC"/>
    <property type="match status" value="1"/>
</dbReference>
<dbReference type="RefSeq" id="WP_125991762.1">
    <property type="nucleotide sequence ID" value="NZ_CP046640.1"/>
</dbReference>
<dbReference type="EC" id="4.6.1.12" evidence="3 7"/>
<feature type="binding site" evidence="7">
    <location>
        <begin position="8"/>
        <end position="10"/>
    </location>
    <ligand>
        <name>4-CDP-2-C-methyl-D-erythritol 2-phosphate</name>
        <dbReference type="ChEBI" id="CHEBI:57919"/>
    </ligand>
</feature>
<dbReference type="PROSITE" id="PS01350">
    <property type="entry name" value="ISPF"/>
    <property type="match status" value="1"/>
</dbReference>
<dbReference type="InterPro" id="IPR020555">
    <property type="entry name" value="MECDP_synthase_CS"/>
</dbReference>
<comment type="function">
    <text evidence="7">Involved in the biosynthesis of isopentenyl diphosphate (IPP) and dimethylallyl diphosphate (DMAPP), two major building blocks of isoprenoid compounds. Catalyzes the conversion of 4-diphosphocytidyl-2-C-methyl-D-erythritol 2-phosphate (CDP-ME2P) to 2-C-methyl-D-erythritol 2,4-cyclodiphosphate (ME-CPP) with a corresponding release of cytidine 5-monophosphate (CMP).</text>
</comment>
<comment type="pathway">
    <text evidence="2 7">Isoprenoid biosynthesis; isopentenyl diphosphate biosynthesis via DXP pathway; isopentenyl diphosphate from 1-deoxy-D-xylulose 5-phosphate: step 4/6.</text>
</comment>
<name>A0A8A7KMM8_9FIRM</name>
<feature type="binding site" evidence="7">
    <location>
        <begin position="61"/>
        <end position="65"/>
    </location>
    <ligand>
        <name>4-CDP-2-C-methyl-D-erythritol 2-phosphate</name>
        <dbReference type="ChEBI" id="CHEBI:57919"/>
    </ligand>
</feature>
<evidence type="ECO:0000256" key="2">
    <source>
        <dbReference type="ARBA" id="ARBA00004709"/>
    </source>
</evidence>
<feature type="binding site" evidence="7">
    <location>
        <begin position="132"/>
        <end position="135"/>
    </location>
    <ligand>
        <name>4-CDP-2-C-methyl-D-erythritol 2-phosphate</name>
        <dbReference type="ChEBI" id="CHEBI:57919"/>
    </ligand>
</feature>
<evidence type="ECO:0000256" key="8">
    <source>
        <dbReference type="RuleBase" id="RU004395"/>
    </source>
</evidence>
<dbReference type="Pfam" id="PF02542">
    <property type="entry name" value="YgbB"/>
    <property type="match status" value="1"/>
</dbReference>
<comment type="catalytic activity">
    <reaction evidence="1 7 8">
        <text>4-CDP-2-C-methyl-D-erythritol 2-phosphate = 2-C-methyl-D-erythritol 2,4-cyclic diphosphate + CMP</text>
        <dbReference type="Rhea" id="RHEA:23864"/>
        <dbReference type="ChEBI" id="CHEBI:57919"/>
        <dbReference type="ChEBI" id="CHEBI:58483"/>
        <dbReference type="ChEBI" id="CHEBI:60377"/>
        <dbReference type="EC" id="4.6.1.12"/>
    </reaction>
</comment>
<dbReference type="AlphaFoldDB" id="A0A8A7KMM8"/>
<dbReference type="SUPFAM" id="SSF69765">
    <property type="entry name" value="IpsF-like"/>
    <property type="match status" value="1"/>
</dbReference>
<evidence type="ECO:0000256" key="6">
    <source>
        <dbReference type="ARBA" id="ARBA00023239"/>
    </source>
</evidence>
<evidence type="ECO:0000313" key="11">
    <source>
        <dbReference type="Proteomes" id="UP000665020"/>
    </source>
</evidence>
<feature type="binding site" evidence="7">
    <location>
        <position position="139"/>
    </location>
    <ligand>
        <name>4-CDP-2-C-methyl-D-erythritol 2-phosphate</name>
        <dbReference type="ChEBI" id="CHEBI:57919"/>
    </ligand>
</feature>
<sequence>MRVGLGFDVHGFKKDRPLIIAGIHIPYQYGLMGHSDADVLTHALMDAILGAMAKGDIGRHFPDSNQRYKNINSLLLLDEVYKLLMEEEYRIENIDLVLMAEKPKISPYYNKIISKYAEVLQINKKRINMKATTTEGLGFVGREEGMAAQAVVLIESNERG</sequence>
<dbReference type="Proteomes" id="UP000665020">
    <property type="component" value="Chromosome"/>
</dbReference>
<dbReference type="GO" id="GO:0019288">
    <property type="term" value="P:isopentenyl diphosphate biosynthetic process, methylerythritol 4-phosphate pathway"/>
    <property type="evidence" value="ECO:0007669"/>
    <property type="project" value="UniProtKB-UniRule"/>
</dbReference>
<feature type="domain" description="2-C-methyl-D-erythritol 2,4-cyclodiphosphate synthase" evidence="9">
    <location>
        <begin position="1"/>
        <end position="154"/>
    </location>
</feature>
<dbReference type="CDD" id="cd00554">
    <property type="entry name" value="MECDP_synthase"/>
    <property type="match status" value="1"/>
</dbReference>
<feature type="binding site" evidence="7">
    <location>
        <position position="10"/>
    </location>
    <ligand>
        <name>a divalent metal cation</name>
        <dbReference type="ChEBI" id="CHEBI:60240"/>
    </ligand>
</feature>
<dbReference type="InterPro" id="IPR003526">
    <property type="entry name" value="MECDP_synthase"/>
</dbReference>
<keyword evidence="4 7" id="KW-0479">Metal-binding</keyword>
<dbReference type="InterPro" id="IPR036571">
    <property type="entry name" value="MECDP_synthase_sf"/>
</dbReference>
<feature type="binding site" evidence="7">
    <location>
        <position position="8"/>
    </location>
    <ligand>
        <name>a divalent metal cation</name>
        <dbReference type="ChEBI" id="CHEBI:60240"/>
    </ligand>
</feature>
<accession>A0A8A7KMM8</accession>
<proteinExistence type="inferred from homology"/>
<feature type="site" description="Transition state stabilizer" evidence="7">
    <location>
        <position position="133"/>
    </location>
</feature>
<comment type="similarity">
    <text evidence="7 8">Belongs to the IspF family.</text>
</comment>
<dbReference type="GO" id="GO:0046872">
    <property type="term" value="F:metal ion binding"/>
    <property type="evidence" value="ECO:0007669"/>
    <property type="project" value="UniProtKB-KW"/>
</dbReference>
<feature type="binding site" evidence="7">
    <location>
        <begin position="56"/>
        <end position="58"/>
    </location>
    <ligand>
        <name>4-CDP-2-C-methyl-D-erythritol 2-phosphate</name>
        <dbReference type="ChEBI" id="CHEBI:57919"/>
    </ligand>
</feature>
<keyword evidence="5 7" id="KW-0414">Isoprene biosynthesis</keyword>
<evidence type="ECO:0000313" key="10">
    <source>
        <dbReference type="EMBL" id="QTL99324.1"/>
    </source>
</evidence>
<evidence type="ECO:0000256" key="4">
    <source>
        <dbReference type="ARBA" id="ARBA00022723"/>
    </source>
</evidence>
<evidence type="ECO:0000259" key="9">
    <source>
        <dbReference type="Pfam" id="PF02542"/>
    </source>
</evidence>
<dbReference type="KEGG" id="ifn:GM661_15850"/>
<evidence type="ECO:0000256" key="7">
    <source>
        <dbReference type="HAMAP-Rule" id="MF_00107"/>
    </source>
</evidence>
<feature type="binding site" evidence="7">
    <location>
        <begin position="34"/>
        <end position="35"/>
    </location>
    <ligand>
        <name>4-CDP-2-C-methyl-D-erythritol 2-phosphate</name>
        <dbReference type="ChEBI" id="CHEBI:57919"/>
    </ligand>
</feature>
<evidence type="ECO:0000256" key="1">
    <source>
        <dbReference type="ARBA" id="ARBA00000200"/>
    </source>
</evidence>
<dbReference type="UniPathway" id="UPA00056">
    <property type="reaction ID" value="UER00095"/>
</dbReference>